<dbReference type="SUPFAM" id="SSF48726">
    <property type="entry name" value="Immunoglobulin"/>
    <property type="match status" value="1"/>
</dbReference>
<evidence type="ECO:0000313" key="7">
    <source>
        <dbReference type="EMBL" id="CAH1970609.1"/>
    </source>
</evidence>
<keyword evidence="8" id="KW-1185">Reference proteome</keyword>
<keyword evidence="3" id="KW-1133">Transmembrane helix</keyword>
<protein>
    <submittedName>
        <fullName evidence="7">Uncharacterized protein</fullName>
    </submittedName>
</protein>
<evidence type="ECO:0000256" key="3">
    <source>
        <dbReference type="SAM" id="Phobius"/>
    </source>
</evidence>
<gene>
    <name evidence="7" type="ORF">ACAOBT_LOCUS9012</name>
</gene>
<dbReference type="PANTHER" id="PTHR13817">
    <property type="entry name" value="TITIN"/>
    <property type="match status" value="1"/>
</dbReference>
<dbReference type="InterPro" id="IPR013098">
    <property type="entry name" value="Ig_I-set"/>
</dbReference>
<dbReference type="SMART" id="SM00408">
    <property type="entry name" value="IGc2"/>
    <property type="match status" value="1"/>
</dbReference>
<keyword evidence="4" id="KW-0732">Signal</keyword>
<dbReference type="Pfam" id="PF07679">
    <property type="entry name" value="I-set"/>
    <property type="match status" value="1"/>
</dbReference>
<evidence type="ECO:0000313" key="8">
    <source>
        <dbReference type="Proteomes" id="UP001152888"/>
    </source>
</evidence>
<keyword evidence="3" id="KW-0812">Transmembrane</keyword>
<keyword evidence="3" id="KW-0472">Membrane</keyword>
<evidence type="ECO:0000259" key="5">
    <source>
        <dbReference type="PROSITE" id="PS50835"/>
    </source>
</evidence>
<dbReference type="CDD" id="cd00063">
    <property type="entry name" value="FN3"/>
    <property type="match status" value="1"/>
</dbReference>
<feature type="signal peptide" evidence="4">
    <location>
        <begin position="1"/>
        <end position="19"/>
    </location>
</feature>
<evidence type="ECO:0000256" key="1">
    <source>
        <dbReference type="ARBA" id="ARBA00022737"/>
    </source>
</evidence>
<dbReference type="Proteomes" id="UP001152888">
    <property type="component" value="Unassembled WGS sequence"/>
</dbReference>
<dbReference type="AlphaFoldDB" id="A0A9P0KFT9"/>
<dbReference type="InterPro" id="IPR013783">
    <property type="entry name" value="Ig-like_fold"/>
</dbReference>
<sequence>MYKTVLLSFLLICVTVTKGTKIKEVAVNIGRNITIRCPIDKAGDIEWARDGRKDIQNTEWNVLEDGTLFLANVEKNSSGIYICSRRNSVDSDEVAKVNVTVKTPPPPLKNVVVRPSTILALLLWDLAGDGGYPIVNFTAQYRLAYSNSSWLPISPNHITPNSRQIEVYNLTPNTTYQFRIWATNQLGRSPETEAFGTTLDVYSEEELARHLLQGVETFDRRIWAVAVGIVMGTLILLGLGVCFLLYHECRISAAGEEHEVIELVPNIILNPGFDPNTNAAGDQVPDENSNNETPIRLNNNTVIHPIA</sequence>
<dbReference type="Gene3D" id="2.60.40.10">
    <property type="entry name" value="Immunoglobulins"/>
    <property type="match status" value="2"/>
</dbReference>
<dbReference type="SMART" id="SM00060">
    <property type="entry name" value="FN3"/>
    <property type="match status" value="1"/>
</dbReference>
<dbReference type="GO" id="GO:0030154">
    <property type="term" value="P:cell differentiation"/>
    <property type="evidence" value="ECO:0007669"/>
    <property type="project" value="UniProtKB-ARBA"/>
</dbReference>
<organism evidence="7 8">
    <name type="scientific">Acanthoscelides obtectus</name>
    <name type="common">Bean weevil</name>
    <name type="synonym">Bruchus obtectus</name>
    <dbReference type="NCBI Taxonomy" id="200917"/>
    <lineage>
        <taxon>Eukaryota</taxon>
        <taxon>Metazoa</taxon>
        <taxon>Ecdysozoa</taxon>
        <taxon>Arthropoda</taxon>
        <taxon>Hexapoda</taxon>
        <taxon>Insecta</taxon>
        <taxon>Pterygota</taxon>
        <taxon>Neoptera</taxon>
        <taxon>Endopterygota</taxon>
        <taxon>Coleoptera</taxon>
        <taxon>Polyphaga</taxon>
        <taxon>Cucujiformia</taxon>
        <taxon>Chrysomeloidea</taxon>
        <taxon>Chrysomelidae</taxon>
        <taxon>Bruchinae</taxon>
        <taxon>Bruchini</taxon>
        <taxon>Acanthoscelides</taxon>
    </lineage>
</organism>
<reference evidence="7" key="1">
    <citation type="submission" date="2022-03" db="EMBL/GenBank/DDBJ databases">
        <authorList>
            <person name="Sayadi A."/>
        </authorList>
    </citation>
    <scope>NUCLEOTIDE SEQUENCE</scope>
</reference>
<dbReference type="InterPro" id="IPR003599">
    <property type="entry name" value="Ig_sub"/>
</dbReference>
<dbReference type="SMART" id="SM00409">
    <property type="entry name" value="IG"/>
    <property type="match status" value="1"/>
</dbReference>
<dbReference type="PROSITE" id="PS50853">
    <property type="entry name" value="FN3"/>
    <property type="match status" value="1"/>
</dbReference>
<dbReference type="InterPro" id="IPR007110">
    <property type="entry name" value="Ig-like_dom"/>
</dbReference>
<dbReference type="InterPro" id="IPR003598">
    <property type="entry name" value="Ig_sub2"/>
</dbReference>
<dbReference type="InterPro" id="IPR036116">
    <property type="entry name" value="FN3_sf"/>
</dbReference>
<keyword evidence="1" id="KW-0677">Repeat</keyword>
<feature type="domain" description="Fibronectin type-III" evidence="6">
    <location>
        <begin position="104"/>
        <end position="204"/>
    </location>
</feature>
<dbReference type="EMBL" id="CAKOFQ010006776">
    <property type="protein sequence ID" value="CAH1970609.1"/>
    <property type="molecule type" value="Genomic_DNA"/>
</dbReference>
<feature type="domain" description="Ig-like" evidence="5">
    <location>
        <begin position="1"/>
        <end position="100"/>
    </location>
</feature>
<feature type="transmembrane region" description="Helical" evidence="3">
    <location>
        <begin position="222"/>
        <end position="246"/>
    </location>
</feature>
<dbReference type="GO" id="GO:0009653">
    <property type="term" value="P:anatomical structure morphogenesis"/>
    <property type="evidence" value="ECO:0007669"/>
    <property type="project" value="UniProtKB-ARBA"/>
</dbReference>
<dbReference type="SUPFAM" id="SSF49265">
    <property type="entry name" value="Fibronectin type III"/>
    <property type="match status" value="1"/>
</dbReference>
<evidence type="ECO:0000259" key="6">
    <source>
        <dbReference type="PROSITE" id="PS50853"/>
    </source>
</evidence>
<dbReference type="Pfam" id="PF00041">
    <property type="entry name" value="fn3"/>
    <property type="match status" value="1"/>
</dbReference>
<proteinExistence type="predicted"/>
<dbReference type="OrthoDB" id="4069699at2759"/>
<name>A0A9P0KFT9_ACAOB</name>
<feature type="region of interest" description="Disordered" evidence="2">
    <location>
        <begin position="275"/>
        <end position="296"/>
    </location>
</feature>
<evidence type="ECO:0000256" key="2">
    <source>
        <dbReference type="SAM" id="MobiDB-lite"/>
    </source>
</evidence>
<evidence type="ECO:0000256" key="4">
    <source>
        <dbReference type="SAM" id="SignalP"/>
    </source>
</evidence>
<feature type="chain" id="PRO_5040116537" evidence="4">
    <location>
        <begin position="20"/>
        <end position="307"/>
    </location>
</feature>
<dbReference type="PANTHER" id="PTHR13817:SF73">
    <property type="entry name" value="FIBRONECTIN TYPE-III DOMAIN-CONTAINING PROTEIN"/>
    <property type="match status" value="1"/>
</dbReference>
<dbReference type="InterPro" id="IPR003961">
    <property type="entry name" value="FN3_dom"/>
</dbReference>
<dbReference type="InterPro" id="IPR036179">
    <property type="entry name" value="Ig-like_dom_sf"/>
</dbReference>
<dbReference type="PROSITE" id="PS50835">
    <property type="entry name" value="IG_LIKE"/>
    <property type="match status" value="1"/>
</dbReference>
<comment type="caution">
    <text evidence="7">The sequence shown here is derived from an EMBL/GenBank/DDBJ whole genome shotgun (WGS) entry which is preliminary data.</text>
</comment>
<dbReference type="InterPro" id="IPR050964">
    <property type="entry name" value="Striated_Muscle_Regulatory"/>
</dbReference>
<accession>A0A9P0KFT9</accession>